<dbReference type="HOGENOM" id="CLU_2377253_0_0_1"/>
<dbReference type="EnsemblProtists" id="HpaT810334">
    <property type="protein sequence ID" value="HpaP810334"/>
    <property type="gene ID" value="HpaG810334"/>
</dbReference>
<dbReference type="EMBL" id="JH597958">
    <property type="status" value="NOT_ANNOTATED_CDS"/>
    <property type="molecule type" value="Genomic_DNA"/>
</dbReference>
<proteinExistence type="predicted"/>
<sequence length="95" mass="10849">MAALKLQRLHQCQAIQRIIVFSKNRFESLIHVLRTDDDYEYASVYVLCKKAGVARHDARLGNIFGYGPVCFGYRDPREISLQKRDGLATIVGFSE</sequence>
<accession>M4BUZ4</accession>
<reference evidence="2" key="1">
    <citation type="journal article" date="2010" name="Science">
        <title>Signatures of adaptation to obligate biotrophy in the Hyaloperonospora arabidopsidis genome.</title>
        <authorList>
            <person name="Baxter L."/>
            <person name="Tripathy S."/>
            <person name="Ishaque N."/>
            <person name="Boot N."/>
            <person name="Cabral A."/>
            <person name="Kemen E."/>
            <person name="Thines M."/>
            <person name="Ah-Fong A."/>
            <person name="Anderson R."/>
            <person name="Badejoko W."/>
            <person name="Bittner-Eddy P."/>
            <person name="Boore J.L."/>
            <person name="Chibucos M.C."/>
            <person name="Coates M."/>
            <person name="Dehal P."/>
            <person name="Delehaunty K."/>
            <person name="Dong S."/>
            <person name="Downton P."/>
            <person name="Dumas B."/>
            <person name="Fabro G."/>
            <person name="Fronick C."/>
            <person name="Fuerstenberg S.I."/>
            <person name="Fulton L."/>
            <person name="Gaulin E."/>
            <person name="Govers F."/>
            <person name="Hughes L."/>
            <person name="Humphray S."/>
            <person name="Jiang R.H."/>
            <person name="Judelson H."/>
            <person name="Kamoun S."/>
            <person name="Kyung K."/>
            <person name="Meijer H."/>
            <person name="Minx P."/>
            <person name="Morris P."/>
            <person name="Nelson J."/>
            <person name="Phuntumart V."/>
            <person name="Qutob D."/>
            <person name="Rehmany A."/>
            <person name="Rougon-Cardoso A."/>
            <person name="Ryden P."/>
            <person name="Torto-Alalibo T."/>
            <person name="Studholme D."/>
            <person name="Wang Y."/>
            <person name="Win J."/>
            <person name="Wood J."/>
            <person name="Clifton S.W."/>
            <person name="Rogers J."/>
            <person name="Van den Ackerveken G."/>
            <person name="Jones J.D."/>
            <person name="McDowell J.M."/>
            <person name="Beynon J."/>
            <person name="Tyler B.M."/>
        </authorList>
    </citation>
    <scope>NUCLEOTIDE SEQUENCE [LARGE SCALE GENOMIC DNA]</scope>
    <source>
        <strain evidence="2">Emoy2</strain>
    </source>
</reference>
<evidence type="ECO:0000313" key="2">
    <source>
        <dbReference type="Proteomes" id="UP000011713"/>
    </source>
</evidence>
<organism evidence="1 2">
    <name type="scientific">Hyaloperonospora arabidopsidis (strain Emoy2)</name>
    <name type="common">Downy mildew agent</name>
    <name type="synonym">Peronospora arabidopsidis</name>
    <dbReference type="NCBI Taxonomy" id="559515"/>
    <lineage>
        <taxon>Eukaryota</taxon>
        <taxon>Sar</taxon>
        <taxon>Stramenopiles</taxon>
        <taxon>Oomycota</taxon>
        <taxon>Peronosporomycetes</taxon>
        <taxon>Peronosporales</taxon>
        <taxon>Peronosporaceae</taxon>
        <taxon>Hyaloperonospora</taxon>
    </lineage>
</organism>
<name>M4BUZ4_HYAAE</name>
<reference evidence="1" key="2">
    <citation type="submission" date="2015-06" db="UniProtKB">
        <authorList>
            <consortium name="EnsemblProtists"/>
        </authorList>
    </citation>
    <scope>IDENTIFICATION</scope>
    <source>
        <strain evidence="1">Emoy2</strain>
    </source>
</reference>
<dbReference type="Proteomes" id="UP000011713">
    <property type="component" value="Unassembled WGS sequence"/>
</dbReference>
<keyword evidence="2" id="KW-1185">Reference proteome</keyword>
<evidence type="ECO:0000313" key="1">
    <source>
        <dbReference type="EnsemblProtists" id="HpaP810334"/>
    </source>
</evidence>
<dbReference type="AlphaFoldDB" id="M4BUZ4"/>
<dbReference type="InParanoid" id="M4BUZ4"/>
<dbReference type="VEuPathDB" id="FungiDB:HpaG810334"/>
<protein>
    <submittedName>
        <fullName evidence="1">Uncharacterized protein</fullName>
    </submittedName>
</protein>